<evidence type="ECO:0000313" key="1">
    <source>
        <dbReference type="EMBL" id="KXT07679.1"/>
    </source>
</evidence>
<gene>
    <name evidence="1" type="ORF">AC578_10203</name>
</gene>
<proteinExistence type="predicted"/>
<keyword evidence="2" id="KW-1185">Reference proteome</keyword>
<reference evidence="1 2" key="1">
    <citation type="submission" date="2015-07" db="EMBL/GenBank/DDBJ databases">
        <title>Comparative genomics of the Sigatoka disease complex on banana suggests a link between parallel evolutionary changes in Pseudocercospora fijiensis and Pseudocercospora eumusae and increased virulence on the banana host.</title>
        <authorList>
            <person name="Chang T.-C."/>
            <person name="Salvucci A."/>
            <person name="Crous P.W."/>
            <person name="Stergiopoulos I."/>
        </authorList>
    </citation>
    <scope>NUCLEOTIDE SEQUENCE [LARGE SCALE GENOMIC DNA]</scope>
    <source>
        <strain evidence="1 2">CBS 114824</strain>
    </source>
</reference>
<protein>
    <submittedName>
        <fullName evidence="1">Uncharacterized protein</fullName>
    </submittedName>
</protein>
<accession>A0A139HZ86</accession>
<organism evidence="1 2">
    <name type="scientific">Pseudocercospora eumusae</name>
    <dbReference type="NCBI Taxonomy" id="321146"/>
    <lineage>
        <taxon>Eukaryota</taxon>
        <taxon>Fungi</taxon>
        <taxon>Dikarya</taxon>
        <taxon>Ascomycota</taxon>
        <taxon>Pezizomycotina</taxon>
        <taxon>Dothideomycetes</taxon>
        <taxon>Dothideomycetidae</taxon>
        <taxon>Mycosphaerellales</taxon>
        <taxon>Mycosphaerellaceae</taxon>
        <taxon>Pseudocercospora</taxon>
    </lineage>
</organism>
<dbReference type="AlphaFoldDB" id="A0A139HZ86"/>
<comment type="caution">
    <text evidence="1">The sequence shown here is derived from an EMBL/GenBank/DDBJ whole genome shotgun (WGS) entry which is preliminary data.</text>
</comment>
<dbReference type="Proteomes" id="UP000070133">
    <property type="component" value="Unassembled WGS sequence"/>
</dbReference>
<evidence type="ECO:0000313" key="2">
    <source>
        <dbReference type="Proteomes" id="UP000070133"/>
    </source>
</evidence>
<sequence>MDNKRERSNGDPANLPDIIYHQSTRDLGPTNLNSLLGEVEKRSIGIQELTQMLGLALLEKLFCTSAEGW</sequence>
<name>A0A139HZ86_9PEZI</name>
<dbReference type="EMBL" id="LFZN01000001">
    <property type="protein sequence ID" value="KXT07679.1"/>
    <property type="molecule type" value="Genomic_DNA"/>
</dbReference>